<dbReference type="OrthoDB" id="5293641at2"/>
<organism evidence="7 8">
    <name type="scientific">Paramylibacter kogurei</name>
    <dbReference type="NCBI Taxonomy" id="1889778"/>
    <lineage>
        <taxon>Bacteria</taxon>
        <taxon>Pseudomonadati</taxon>
        <taxon>Pseudomonadota</taxon>
        <taxon>Alphaproteobacteria</taxon>
        <taxon>Rhodobacterales</taxon>
        <taxon>Paracoccaceae</taxon>
        <taxon>Paramylibacter</taxon>
    </lineage>
</organism>
<keyword evidence="4 5" id="KW-0472">Membrane</keyword>
<evidence type="ECO:0000256" key="2">
    <source>
        <dbReference type="ARBA" id="ARBA00022692"/>
    </source>
</evidence>
<reference evidence="7 8" key="1">
    <citation type="submission" date="2016-08" db="EMBL/GenBank/DDBJ databases">
        <title>Draft genome of Amylibacter sp. strain 4G11.</title>
        <authorList>
            <person name="Wong S.-K."/>
            <person name="Hamasaki K."/>
            <person name="Yoshizawa S."/>
        </authorList>
    </citation>
    <scope>NUCLEOTIDE SEQUENCE [LARGE SCALE GENOMIC DNA]</scope>
    <source>
        <strain evidence="7 8">4G11</strain>
    </source>
</reference>
<evidence type="ECO:0000313" key="7">
    <source>
        <dbReference type="EMBL" id="PIB25680.1"/>
    </source>
</evidence>
<feature type="transmembrane region" description="Helical" evidence="5">
    <location>
        <begin position="40"/>
        <end position="58"/>
    </location>
</feature>
<feature type="domain" description="NnrU" evidence="6">
    <location>
        <begin position="4"/>
        <end position="183"/>
    </location>
</feature>
<comment type="subcellular location">
    <subcellularLocation>
        <location evidence="1">Membrane</location>
        <topology evidence="1">Multi-pass membrane protein</topology>
    </subcellularLocation>
</comment>
<keyword evidence="8" id="KW-1185">Reference proteome</keyword>
<dbReference type="Pfam" id="PF07298">
    <property type="entry name" value="NnrU"/>
    <property type="match status" value="1"/>
</dbReference>
<dbReference type="InterPro" id="IPR009915">
    <property type="entry name" value="NnrU_dom"/>
</dbReference>
<evidence type="ECO:0000256" key="3">
    <source>
        <dbReference type="ARBA" id="ARBA00022989"/>
    </source>
</evidence>
<feature type="transmembrane region" description="Helical" evidence="5">
    <location>
        <begin position="123"/>
        <end position="141"/>
    </location>
</feature>
<feature type="transmembrane region" description="Helical" evidence="5">
    <location>
        <begin position="64"/>
        <end position="86"/>
    </location>
</feature>
<evidence type="ECO:0000313" key="8">
    <source>
        <dbReference type="Proteomes" id="UP000231516"/>
    </source>
</evidence>
<dbReference type="Proteomes" id="UP000231516">
    <property type="component" value="Unassembled WGS sequence"/>
</dbReference>
<keyword evidence="2 5" id="KW-0812">Transmembrane</keyword>
<dbReference type="EMBL" id="MDGM01000009">
    <property type="protein sequence ID" value="PIB25680.1"/>
    <property type="molecule type" value="Genomic_DNA"/>
</dbReference>
<keyword evidence="3 5" id="KW-1133">Transmembrane helix</keyword>
<accession>A0A2G5K9X1</accession>
<feature type="transmembrane region" description="Helical" evidence="5">
    <location>
        <begin position="98"/>
        <end position="117"/>
    </location>
</feature>
<sequence length="190" mass="20549">MFWLILGIIIWCDVHFFKRILPAGRVAMDEKLGVGPAKGVIALLLVISVIFMIIGYRSMDHLPVYTPIAGIGHLNNLLMLIAVALMGLGASKGRARSWLRHPMLTGVIVWGVAHLLVNGDLASIFLFGGMILWAIGEMVLINRSEGAWLRPEPGPASGDIRLAIITIVLFAIIAGVHTALGYNPFLGTYG</sequence>
<dbReference type="RefSeq" id="WP_099592065.1">
    <property type="nucleotide sequence ID" value="NZ_MDGM01000009.1"/>
</dbReference>
<evidence type="ECO:0000256" key="1">
    <source>
        <dbReference type="ARBA" id="ARBA00004141"/>
    </source>
</evidence>
<name>A0A2G5K9X1_9RHOB</name>
<dbReference type="GO" id="GO:0016020">
    <property type="term" value="C:membrane"/>
    <property type="evidence" value="ECO:0007669"/>
    <property type="project" value="UniProtKB-SubCell"/>
</dbReference>
<protein>
    <recommendedName>
        <fullName evidence="6">NnrU domain-containing protein</fullName>
    </recommendedName>
</protein>
<feature type="transmembrane region" description="Helical" evidence="5">
    <location>
        <begin position="162"/>
        <end position="182"/>
    </location>
</feature>
<evidence type="ECO:0000256" key="4">
    <source>
        <dbReference type="ARBA" id="ARBA00023136"/>
    </source>
</evidence>
<gene>
    <name evidence="7" type="ORF">BFP76_00670</name>
</gene>
<evidence type="ECO:0000256" key="5">
    <source>
        <dbReference type="SAM" id="Phobius"/>
    </source>
</evidence>
<evidence type="ECO:0000259" key="6">
    <source>
        <dbReference type="Pfam" id="PF07298"/>
    </source>
</evidence>
<proteinExistence type="predicted"/>
<dbReference type="AlphaFoldDB" id="A0A2G5K9X1"/>
<comment type="caution">
    <text evidence="7">The sequence shown here is derived from an EMBL/GenBank/DDBJ whole genome shotgun (WGS) entry which is preliminary data.</text>
</comment>